<organism evidence="1 2">
    <name type="scientific">Holotrichia oblita</name>
    <name type="common">Chafer beetle</name>
    <dbReference type="NCBI Taxonomy" id="644536"/>
    <lineage>
        <taxon>Eukaryota</taxon>
        <taxon>Metazoa</taxon>
        <taxon>Ecdysozoa</taxon>
        <taxon>Arthropoda</taxon>
        <taxon>Hexapoda</taxon>
        <taxon>Insecta</taxon>
        <taxon>Pterygota</taxon>
        <taxon>Neoptera</taxon>
        <taxon>Endopterygota</taxon>
        <taxon>Coleoptera</taxon>
        <taxon>Polyphaga</taxon>
        <taxon>Scarabaeiformia</taxon>
        <taxon>Scarabaeidae</taxon>
        <taxon>Melolonthinae</taxon>
        <taxon>Holotrichia</taxon>
    </lineage>
</organism>
<reference evidence="1" key="1">
    <citation type="submission" date="2022-04" db="EMBL/GenBank/DDBJ databases">
        <title>Chromosome-scale genome assembly of Holotrichia oblita Faldermann.</title>
        <authorList>
            <person name="Rongchong L."/>
        </authorList>
    </citation>
    <scope>NUCLEOTIDE SEQUENCE</scope>
    <source>
        <strain evidence="1">81SQS9</strain>
    </source>
</reference>
<proteinExistence type="predicted"/>
<dbReference type="Proteomes" id="UP001056778">
    <property type="component" value="Chromosome 9"/>
</dbReference>
<evidence type="ECO:0000313" key="1">
    <source>
        <dbReference type="EMBL" id="KAI4454742.1"/>
    </source>
</evidence>
<keyword evidence="2" id="KW-1185">Reference proteome</keyword>
<protein>
    <submittedName>
        <fullName evidence="1">Cdc45-related protein</fullName>
    </submittedName>
</protein>
<gene>
    <name evidence="1" type="ORF">MML48_9g00001905</name>
</gene>
<evidence type="ECO:0000313" key="2">
    <source>
        <dbReference type="Proteomes" id="UP001056778"/>
    </source>
</evidence>
<comment type="caution">
    <text evidence="1">The sequence shown here is derived from an EMBL/GenBank/DDBJ whole genome shotgun (WGS) entry which is preliminary data.</text>
</comment>
<dbReference type="EMBL" id="CM043023">
    <property type="protein sequence ID" value="KAI4454742.1"/>
    <property type="molecule type" value="Genomic_DNA"/>
</dbReference>
<accession>A0ACB9SLY9</accession>
<name>A0ACB9SLY9_HOLOL</name>
<sequence>MYVEDIKNDFYEFLSGQRIFLMINYDIDGICACRILQNLLKHRHTLYSLGVVCGIQDLKRTYNENCENVKYFILINCGGTVDLVDVLEPEEDVVFFVLDSHRPLDLCNIYSNGQVRLLANIEDDQQIPEFHDIFREDESSDDEGNQSDNDEEEEEESQAAKRRRLNEEAILKRREKKAWEEKRNKLLFEYSQFTYYAKASAIVLFDLAWKLNKDDKDLLWLAIISLTEQMLFGKIDNTQYVLDAGNLQAHVTRLQNRTNDTDVLTSLKISFEKDLRLCLYRHWTVESSLKFSMFTACKMKLWSLRGDKRLQELLADMGLPIIQSKQSFSSMDLQLRQEFQNSLENLSEKYGLNDIVYASFTLQYGYRNKYSASDIVYALLAILEASTSDKRHEDCFHISLDCLSRTHKDVLTNGIDRAKTVATTLFRTVQSALDMKHVISAGPFIYYIVQEGCLDWHMFSHQHILSLLAQFILRAYVAMSRNRKAASLPLIVSSPSNVEMGMCIIMGIPPLCENSPKNFFGKAFEQAAERINCDSVCDRFDTSYFEVQVKNRTRFFDALTALLS</sequence>